<dbReference type="Gene3D" id="1.10.30.50">
    <property type="match status" value="1"/>
</dbReference>
<dbReference type="InterPro" id="IPR002711">
    <property type="entry name" value="HNH"/>
</dbReference>
<sequence>MMDNNQKEWTEEELRAAVEVYAQMRHKAAMGVGFSKLDYYKELSERFGRTPKSFEYRMQNISYAYMQLGREWVTGLKPASNVGTKKLAELNQLIEAIDPVTASGDEQFEKQVSRLLKLGKIEKPAGKKNPEQRIQETKITMRDPLVKAYVLQQSQGKCENCDAKAPFVLDDGRPYLEVHHIKHLANGGSDTVENAVALCPNCHRAFHYSENKYSLVNALYMKISRLARE</sequence>
<feature type="domain" description="HNH nuclease" evidence="1">
    <location>
        <begin position="145"/>
        <end position="204"/>
    </location>
</feature>
<dbReference type="GO" id="GO:0008270">
    <property type="term" value="F:zinc ion binding"/>
    <property type="evidence" value="ECO:0007669"/>
    <property type="project" value="InterPro"/>
</dbReference>
<comment type="caution">
    <text evidence="2">The sequence shown here is derived from an EMBL/GenBank/DDBJ whole genome shotgun (WGS) entry which is preliminary data.</text>
</comment>
<organism evidence="2 3">
    <name type="scientific">Hafnia paralvei</name>
    <dbReference type="NCBI Taxonomy" id="546367"/>
    <lineage>
        <taxon>Bacteria</taxon>
        <taxon>Pseudomonadati</taxon>
        <taxon>Pseudomonadota</taxon>
        <taxon>Gammaproteobacteria</taxon>
        <taxon>Enterobacterales</taxon>
        <taxon>Hafniaceae</taxon>
        <taxon>Hafnia</taxon>
    </lineage>
</organism>
<keyword evidence="2" id="KW-0378">Hydrolase</keyword>
<dbReference type="InterPro" id="IPR003615">
    <property type="entry name" value="HNH_nuc"/>
</dbReference>
<dbReference type="Pfam" id="PF01844">
    <property type="entry name" value="HNH"/>
    <property type="match status" value="1"/>
</dbReference>
<name>A0A4Q9EJN4_9GAMM</name>
<dbReference type="RefSeq" id="WP_130960337.1">
    <property type="nucleotide sequence ID" value="NZ_SITD01000064.1"/>
</dbReference>
<dbReference type="SMART" id="SM00507">
    <property type="entry name" value="HNHc"/>
    <property type="match status" value="1"/>
</dbReference>
<proteinExistence type="predicted"/>
<keyword evidence="2" id="KW-0540">Nuclease</keyword>
<accession>A0A4Q9EJN4</accession>
<dbReference type="Proteomes" id="UP000293380">
    <property type="component" value="Unassembled WGS sequence"/>
</dbReference>
<dbReference type="AlphaFoldDB" id="A0A4Q9EJN4"/>
<protein>
    <submittedName>
        <fullName evidence="2">HNH endonuclease</fullName>
    </submittedName>
</protein>
<keyword evidence="2" id="KW-0255">Endonuclease</keyword>
<dbReference type="CDD" id="cd00085">
    <property type="entry name" value="HNHc"/>
    <property type="match status" value="1"/>
</dbReference>
<dbReference type="GO" id="GO:0004519">
    <property type="term" value="F:endonuclease activity"/>
    <property type="evidence" value="ECO:0007669"/>
    <property type="project" value="UniProtKB-KW"/>
</dbReference>
<gene>
    <name evidence="2" type="ORF">EYY89_18550</name>
</gene>
<evidence type="ECO:0000259" key="1">
    <source>
        <dbReference type="SMART" id="SM00507"/>
    </source>
</evidence>
<evidence type="ECO:0000313" key="2">
    <source>
        <dbReference type="EMBL" id="TBM23102.1"/>
    </source>
</evidence>
<reference evidence="2 3" key="1">
    <citation type="submission" date="2019-02" db="EMBL/GenBank/DDBJ databases">
        <title>Comparative genomic analysis of the Hafnia genus genomes.</title>
        <authorList>
            <person name="Zhiqiu Y."/>
            <person name="Chao Y."/>
            <person name="Yuhui D."/>
            <person name="Di H."/>
            <person name="Bin L."/>
        </authorList>
    </citation>
    <scope>NUCLEOTIDE SEQUENCE [LARGE SCALE GENOMIC DNA]</scope>
    <source>
        <strain evidence="2 3">PCM_1194</strain>
    </source>
</reference>
<evidence type="ECO:0000313" key="3">
    <source>
        <dbReference type="Proteomes" id="UP000293380"/>
    </source>
</evidence>
<dbReference type="GO" id="GO:0003676">
    <property type="term" value="F:nucleic acid binding"/>
    <property type="evidence" value="ECO:0007669"/>
    <property type="project" value="InterPro"/>
</dbReference>
<dbReference type="EMBL" id="SITD01000064">
    <property type="protein sequence ID" value="TBM23102.1"/>
    <property type="molecule type" value="Genomic_DNA"/>
</dbReference>